<protein>
    <submittedName>
        <fullName evidence="3">Predicted nucleotidyltransferase</fullName>
    </submittedName>
</protein>
<dbReference type="Pfam" id="PF01909">
    <property type="entry name" value="NTP_transf_2"/>
    <property type="match status" value="1"/>
</dbReference>
<evidence type="ECO:0000313" key="3">
    <source>
        <dbReference type="EMBL" id="SEQ87987.1"/>
    </source>
</evidence>
<keyword evidence="3" id="KW-0808">Transferase</keyword>
<evidence type="ECO:0000259" key="2">
    <source>
        <dbReference type="Pfam" id="PF13228"/>
    </source>
</evidence>
<dbReference type="InterPro" id="IPR043519">
    <property type="entry name" value="NT_sf"/>
</dbReference>
<evidence type="ECO:0000313" key="4">
    <source>
        <dbReference type="Proteomes" id="UP000199055"/>
    </source>
</evidence>
<dbReference type="AlphaFoldDB" id="A0A1H9JMD1"/>
<proteinExistence type="predicted"/>
<dbReference type="SUPFAM" id="SSF81301">
    <property type="entry name" value="Nucleotidyltransferase"/>
    <property type="match status" value="1"/>
</dbReference>
<feature type="domain" description="DUF4037" evidence="2">
    <location>
        <begin position="163"/>
        <end position="243"/>
    </location>
</feature>
<feature type="domain" description="Polymerase nucleotidyl transferase" evidence="1">
    <location>
        <begin position="50"/>
        <end position="83"/>
    </location>
</feature>
<keyword evidence="4" id="KW-1185">Reference proteome</keyword>
<accession>A0A1H9JMD1</accession>
<dbReference type="STRING" id="403935.SAMN05216481_11891"/>
<evidence type="ECO:0000259" key="1">
    <source>
        <dbReference type="Pfam" id="PF01909"/>
    </source>
</evidence>
<organism evidence="3 4">
    <name type="scientific">Streptomyces radiopugnans</name>
    <dbReference type="NCBI Taxonomy" id="403935"/>
    <lineage>
        <taxon>Bacteria</taxon>
        <taxon>Bacillati</taxon>
        <taxon>Actinomycetota</taxon>
        <taxon>Actinomycetes</taxon>
        <taxon>Kitasatosporales</taxon>
        <taxon>Streptomycetaceae</taxon>
        <taxon>Streptomyces</taxon>
    </lineage>
</organism>
<gene>
    <name evidence="3" type="ORF">SAMN05216481_11891</name>
</gene>
<name>A0A1H9JMD1_9ACTN</name>
<dbReference type="Gene3D" id="3.30.460.10">
    <property type="entry name" value="Beta Polymerase, domain 2"/>
    <property type="match status" value="1"/>
</dbReference>
<sequence length="304" mass="32230">MNPRWSASCFLVPLPAREDRHPAAWYVGGCQTRSVRAIIEDMAGRLAEVPGVVGVMLGGSRARGEHRPGSDWDLGVYYRGELDLAALRALAGPGVEVAGPGGWGPWVNGGAWLRVDGVAVDWILRDLDRVERVWADCREGRYEVGVQAGHPLGFWSPCYAGEVALGRVLADPSGELADLRRRTAVYPEPLREALTAGAWEAEFLVGAAAKGAAGADTLYVSLCLSRAVGVLVQAVFAEDRRWCLNEKGALAVAETLPAAPAGFGPRVRRLLGAPGETSESLAATVAEARALVGETIAALRNRTG</sequence>
<dbReference type="EMBL" id="FOET01000018">
    <property type="protein sequence ID" value="SEQ87987.1"/>
    <property type="molecule type" value="Genomic_DNA"/>
</dbReference>
<reference evidence="3 4" key="1">
    <citation type="submission" date="2016-10" db="EMBL/GenBank/DDBJ databases">
        <authorList>
            <person name="de Groot N.N."/>
        </authorList>
    </citation>
    <scope>NUCLEOTIDE SEQUENCE [LARGE SCALE GENOMIC DNA]</scope>
    <source>
        <strain evidence="3 4">CGMCC 4.3519</strain>
    </source>
</reference>
<dbReference type="InterPro" id="IPR025117">
    <property type="entry name" value="DUF4037"/>
</dbReference>
<dbReference type="CDD" id="cd05403">
    <property type="entry name" value="NT_KNTase_like"/>
    <property type="match status" value="1"/>
</dbReference>
<dbReference type="InterPro" id="IPR002934">
    <property type="entry name" value="Polymerase_NTP_transf_dom"/>
</dbReference>
<dbReference type="Proteomes" id="UP000199055">
    <property type="component" value="Unassembled WGS sequence"/>
</dbReference>
<dbReference type="Pfam" id="PF13228">
    <property type="entry name" value="DUF4037"/>
    <property type="match status" value="1"/>
</dbReference>
<dbReference type="GO" id="GO:0016779">
    <property type="term" value="F:nucleotidyltransferase activity"/>
    <property type="evidence" value="ECO:0007669"/>
    <property type="project" value="InterPro"/>
</dbReference>